<dbReference type="Pfam" id="PF00535">
    <property type="entry name" value="Glycos_transf_2"/>
    <property type="match status" value="1"/>
</dbReference>
<evidence type="ECO:0000313" key="4">
    <source>
        <dbReference type="EMBL" id="MET3691199.1"/>
    </source>
</evidence>
<accession>A0ABV2L0N3</accession>
<protein>
    <submittedName>
        <fullName evidence="4">Glycosyltransferase involved in cell wall biosynthesis</fullName>
    </submittedName>
</protein>
<dbReference type="Proteomes" id="UP001549145">
    <property type="component" value="Unassembled WGS sequence"/>
</dbReference>
<dbReference type="PANTHER" id="PTHR43630:SF2">
    <property type="entry name" value="GLYCOSYLTRANSFERASE"/>
    <property type="match status" value="1"/>
</dbReference>
<evidence type="ECO:0000256" key="1">
    <source>
        <dbReference type="ARBA" id="ARBA00038494"/>
    </source>
</evidence>
<organism evidence="4 5">
    <name type="scientific">Methylobacterium goesingense</name>
    <dbReference type="NCBI Taxonomy" id="243690"/>
    <lineage>
        <taxon>Bacteria</taxon>
        <taxon>Pseudomonadati</taxon>
        <taxon>Pseudomonadota</taxon>
        <taxon>Alphaproteobacteria</taxon>
        <taxon>Hyphomicrobiales</taxon>
        <taxon>Methylobacteriaceae</taxon>
        <taxon>Methylobacterium</taxon>
    </lineage>
</organism>
<proteinExistence type="inferred from homology"/>
<comment type="caution">
    <text evidence="4">The sequence shown here is derived from an EMBL/GenBank/DDBJ whole genome shotgun (WGS) entry which is preliminary data.</text>
</comment>
<dbReference type="SUPFAM" id="SSF53448">
    <property type="entry name" value="Nucleotide-diphospho-sugar transferases"/>
    <property type="match status" value="1"/>
</dbReference>
<sequence length="221" mass="25802">MVDSGSTDGTLEICRDFGATCLHRDWEGYGQQKRFAETMASHDWILNLDADEWLTEATRAELSRLLSAPIREDLHGFEFRITQVYPGDARPRPFADYHTYVRLYDRTRCRFPDSAVFDEVKIPAAHKGRIRAPIFHQSIRSIAHLVEKNILYYRLQTGEIKKKSPLTPVRIAFEPLLVFFKYYFMKRHVTGGVYGFIVAITIAMLRTYRLAILHFPKERTR</sequence>
<evidence type="ECO:0000259" key="3">
    <source>
        <dbReference type="Pfam" id="PF00535"/>
    </source>
</evidence>
<dbReference type="InterPro" id="IPR029044">
    <property type="entry name" value="Nucleotide-diphossugar_trans"/>
</dbReference>
<dbReference type="EMBL" id="JBEPMM010000001">
    <property type="protein sequence ID" value="MET3691199.1"/>
    <property type="molecule type" value="Genomic_DNA"/>
</dbReference>
<comment type="similarity">
    <text evidence="1">Belongs to the glycosyltransferase 2 family. WaaE/KdtX subfamily.</text>
</comment>
<evidence type="ECO:0000313" key="5">
    <source>
        <dbReference type="Proteomes" id="UP001549145"/>
    </source>
</evidence>
<reference evidence="4 5" key="1">
    <citation type="submission" date="2024-06" db="EMBL/GenBank/DDBJ databases">
        <title>Genomic Encyclopedia of Type Strains, Phase IV (KMG-IV): sequencing the most valuable type-strain genomes for metagenomic binning, comparative biology and taxonomic classification.</title>
        <authorList>
            <person name="Goeker M."/>
        </authorList>
    </citation>
    <scope>NUCLEOTIDE SEQUENCE [LARGE SCALE GENOMIC DNA]</scope>
    <source>
        <strain evidence="4 5">DSM 21331</strain>
    </source>
</reference>
<keyword evidence="5" id="KW-1185">Reference proteome</keyword>
<dbReference type="InterPro" id="IPR001173">
    <property type="entry name" value="Glyco_trans_2-like"/>
</dbReference>
<keyword evidence="2" id="KW-1133">Transmembrane helix</keyword>
<feature type="domain" description="Glycosyltransferase 2-like" evidence="3">
    <location>
        <begin position="2"/>
        <end position="57"/>
    </location>
</feature>
<evidence type="ECO:0000256" key="2">
    <source>
        <dbReference type="SAM" id="Phobius"/>
    </source>
</evidence>
<name>A0ABV2L0N3_9HYPH</name>
<dbReference type="Gene3D" id="3.90.550.10">
    <property type="entry name" value="Spore Coat Polysaccharide Biosynthesis Protein SpsA, Chain A"/>
    <property type="match status" value="1"/>
</dbReference>
<feature type="transmembrane region" description="Helical" evidence="2">
    <location>
        <begin position="191"/>
        <end position="211"/>
    </location>
</feature>
<dbReference type="PANTHER" id="PTHR43630">
    <property type="entry name" value="POLY-BETA-1,6-N-ACETYL-D-GLUCOSAMINE SYNTHASE"/>
    <property type="match status" value="1"/>
</dbReference>
<gene>
    <name evidence="4" type="ORF">ABID43_000718</name>
</gene>
<dbReference type="CDD" id="cd02511">
    <property type="entry name" value="Beta4Glucosyltransferase"/>
    <property type="match status" value="1"/>
</dbReference>
<keyword evidence="2" id="KW-0472">Membrane</keyword>
<keyword evidence="2" id="KW-0812">Transmembrane</keyword>